<dbReference type="InterPro" id="IPR016181">
    <property type="entry name" value="Acyl_CoA_acyltransferase"/>
</dbReference>
<dbReference type="Pfam" id="PF00583">
    <property type="entry name" value="Acetyltransf_1"/>
    <property type="match status" value="1"/>
</dbReference>
<feature type="domain" description="N-acetyltransferase" evidence="3">
    <location>
        <begin position="5"/>
        <end position="152"/>
    </location>
</feature>
<sequence length="152" mass="16905">MTQHLSLREATPADLPFMLSLAPRLTVTAPAWRDRDALTADYEDLFTGALHEPEEGSAVLIAQDGEGRPLGFTLLYWNPKERSAFVKDLAVTGEAEGQGVGTFLMEAIVAWARARGAAEIMLKTSWDNTRARAFYERAGFREDHVALVRRLE</sequence>
<dbReference type="Proteomes" id="UP000236569">
    <property type="component" value="Unassembled WGS sequence"/>
</dbReference>
<accession>A0A2I9D5T6</accession>
<dbReference type="CDD" id="cd04301">
    <property type="entry name" value="NAT_SF"/>
    <property type="match status" value="1"/>
</dbReference>
<evidence type="ECO:0000313" key="5">
    <source>
        <dbReference type="Proteomes" id="UP000236569"/>
    </source>
</evidence>
<dbReference type="InterPro" id="IPR000182">
    <property type="entry name" value="GNAT_dom"/>
</dbReference>
<dbReference type="PANTHER" id="PTHR43877">
    <property type="entry name" value="AMINOALKYLPHOSPHONATE N-ACETYLTRANSFERASE-RELATED-RELATED"/>
    <property type="match status" value="1"/>
</dbReference>
<evidence type="ECO:0000313" key="4">
    <source>
        <dbReference type="EMBL" id="GBF06026.1"/>
    </source>
</evidence>
<dbReference type="SUPFAM" id="SSF55729">
    <property type="entry name" value="Acyl-CoA N-acyltransferases (Nat)"/>
    <property type="match status" value="1"/>
</dbReference>
<name>A0A2I9D5T6_9DEIO</name>
<dbReference type="InterPro" id="IPR050832">
    <property type="entry name" value="Bact_Acetyltransf"/>
</dbReference>
<dbReference type="PROSITE" id="PS51186">
    <property type="entry name" value="GNAT"/>
    <property type="match status" value="1"/>
</dbReference>
<dbReference type="AlphaFoldDB" id="A0A2I9D5T6"/>
<dbReference type="RefSeq" id="WP_103129439.1">
    <property type="nucleotide sequence ID" value="NZ_BFAG01000007.1"/>
</dbReference>
<dbReference type="Gene3D" id="3.40.630.30">
    <property type="match status" value="1"/>
</dbReference>
<comment type="caution">
    <text evidence="4">The sequence shown here is derived from an EMBL/GenBank/DDBJ whole genome shotgun (WGS) entry which is preliminary data.</text>
</comment>
<evidence type="ECO:0000259" key="3">
    <source>
        <dbReference type="PROSITE" id="PS51186"/>
    </source>
</evidence>
<dbReference type="PANTHER" id="PTHR43877:SF2">
    <property type="entry name" value="AMINOALKYLPHOSPHONATE N-ACETYLTRANSFERASE-RELATED"/>
    <property type="match status" value="1"/>
</dbReference>
<gene>
    <name evidence="4" type="ORF">DAERI_070024</name>
</gene>
<keyword evidence="2" id="KW-0012">Acyltransferase</keyword>
<reference evidence="5" key="1">
    <citation type="submission" date="2018-01" db="EMBL/GenBank/DDBJ databases">
        <title>Draft Genome Sequence of the Radioresistant Bacterium Deinococcus aerius TR0125, Isolated from the Higher Atmosphere above Japan.</title>
        <authorList>
            <person name="Satoh K."/>
            <person name="Arai H."/>
            <person name="Sanzen T."/>
            <person name="Kawaguchi Y."/>
            <person name="Hayashi H."/>
            <person name="Yokobori S."/>
            <person name="Yamagishi A."/>
            <person name="Oono Y."/>
            <person name="Narumi I."/>
        </authorList>
    </citation>
    <scope>NUCLEOTIDE SEQUENCE [LARGE SCALE GENOMIC DNA]</scope>
    <source>
        <strain evidence="5">TR0125</strain>
    </source>
</reference>
<proteinExistence type="predicted"/>
<evidence type="ECO:0000256" key="2">
    <source>
        <dbReference type="ARBA" id="ARBA00023315"/>
    </source>
</evidence>
<dbReference type="EMBL" id="BFAG01000007">
    <property type="protein sequence ID" value="GBF06026.1"/>
    <property type="molecule type" value="Genomic_DNA"/>
</dbReference>
<protein>
    <submittedName>
        <fullName evidence="4">GCN5-related N-acetyltransferase</fullName>
    </submittedName>
</protein>
<keyword evidence="5" id="KW-1185">Reference proteome</keyword>
<keyword evidence="1 4" id="KW-0808">Transferase</keyword>
<evidence type="ECO:0000256" key="1">
    <source>
        <dbReference type="ARBA" id="ARBA00022679"/>
    </source>
</evidence>
<dbReference type="GO" id="GO:0016747">
    <property type="term" value="F:acyltransferase activity, transferring groups other than amino-acyl groups"/>
    <property type="evidence" value="ECO:0007669"/>
    <property type="project" value="InterPro"/>
</dbReference>
<dbReference type="OrthoDB" id="9805924at2"/>
<organism evidence="4 5">
    <name type="scientific">Deinococcus aerius</name>
    <dbReference type="NCBI Taxonomy" id="200253"/>
    <lineage>
        <taxon>Bacteria</taxon>
        <taxon>Thermotogati</taxon>
        <taxon>Deinococcota</taxon>
        <taxon>Deinococci</taxon>
        <taxon>Deinococcales</taxon>
        <taxon>Deinococcaceae</taxon>
        <taxon>Deinococcus</taxon>
    </lineage>
</organism>